<dbReference type="RefSeq" id="WP_144916492.1">
    <property type="nucleotide sequence ID" value="NZ_VLLI01000019.1"/>
</dbReference>
<dbReference type="PANTHER" id="PTHR31084">
    <property type="entry name" value="ALPHA-L-FUCOSIDASE 2"/>
    <property type="match status" value="1"/>
</dbReference>
<dbReference type="SUPFAM" id="SSF48208">
    <property type="entry name" value="Six-hairpin glycosidases"/>
    <property type="match status" value="1"/>
</dbReference>
<feature type="domain" description="DUF5703" evidence="2">
    <location>
        <begin position="44"/>
        <end position="185"/>
    </location>
</feature>
<dbReference type="GO" id="GO:0004560">
    <property type="term" value="F:alpha-L-fucosidase activity"/>
    <property type="evidence" value="ECO:0007669"/>
    <property type="project" value="TreeGrafter"/>
</dbReference>
<evidence type="ECO:0008006" key="6">
    <source>
        <dbReference type="Google" id="ProtNLM"/>
    </source>
</evidence>
<evidence type="ECO:0000259" key="3">
    <source>
        <dbReference type="Pfam" id="PF22124"/>
    </source>
</evidence>
<evidence type="ECO:0000313" key="5">
    <source>
        <dbReference type="Proteomes" id="UP000317010"/>
    </source>
</evidence>
<dbReference type="AlphaFoldDB" id="A0A562TLZ9"/>
<dbReference type="GO" id="GO:0005975">
    <property type="term" value="P:carbohydrate metabolic process"/>
    <property type="evidence" value="ECO:0007669"/>
    <property type="project" value="InterPro"/>
</dbReference>
<dbReference type="EMBL" id="VLLI01000019">
    <property type="protein sequence ID" value="TWI94567.1"/>
    <property type="molecule type" value="Genomic_DNA"/>
</dbReference>
<reference evidence="4 5" key="1">
    <citation type="submission" date="2019-07" db="EMBL/GenBank/DDBJ databases">
        <title>Genomic Encyclopedia of Archaeal and Bacterial Type Strains, Phase II (KMG-II): from individual species to whole genera.</title>
        <authorList>
            <person name="Goeker M."/>
        </authorList>
    </citation>
    <scope>NUCLEOTIDE SEQUENCE [LARGE SCALE GENOMIC DNA]</scope>
    <source>
        <strain evidence="4 5">ATCC BAA-1854</strain>
    </source>
</reference>
<dbReference type="InterPro" id="IPR054363">
    <property type="entry name" value="GH95_cat"/>
</dbReference>
<dbReference type="InterPro" id="IPR043757">
    <property type="entry name" value="DUF5703_N"/>
</dbReference>
<evidence type="ECO:0000256" key="1">
    <source>
        <dbReference type="SAM" id="SignalP"/>
    </source>
</evidence>
<feature type="domain" description="Glycosyl hydrolase family 95 catalytic" evidence="3">
    <location>
        <begin position="354"/>
        <end position="499"/>
    </location>
</feature>
<dbReference type="OrthoDB" id="101302at2"/>
<proteinExistence type="predicted"/>
<sequence>MNNKFLNIAFTLLAGIFFYAATSAQVKKKEFNIVPLLNAYNVNWDTPGPTSMQSMPTGNGDIGLNVWVESNGDLCFFIGKTDAWGAAPATEKNNWIKDGGVLMKMGKVRVSVSPNPMAQQGCFFRQILKLHNSEILVTEGSGADALHLRVWVDANQPVIRVESKSVKPVSVKVALDNWRVGKGDTILPRQANRITWYHQNPDDAEAHLRGFVFGGIIKGKGLVSKGDTSLQTIKAVNYQLVSVYALTTKELALDKWLAKLNGEITRIDALPLEQTRLAHQQWWNKFWQRSWIFINGGDVAKATTQGYILQRYITACAGRGGYPIKFNGSIFVVDNPQYKINEKAQAIAIDADYREWGGQYWMQNTRAMYWPRLMAGDFDEMLPLFKMYLDILPGNKEAVKNYYHHDGAYFQETSPFWGGLPYMGAEVKENWTGHYFTPILELSMMMLDYYEYTGDKKFAREMLLPIATAGVEFFDKHFGRDAQGKLLLDPDNSIEMFWKAHDPAPDIAGLHAVLSRLVALPPDLADEKLRENWKRFYGELPELPIGDKDGKKVLLPYTGPQNIKGHNLENPELYAVYPFRLYGLGKPGLQLANNTFDERHFKDMGCWVQDPIQAAMLGLADVAKTYVTFNFTRKDPLLKFPAFWATGHDYAPDEDNGGNGENGLQEMLMQVDGKKILLLPAWPKEWGNTEFKLNAPYNTTVQGRVVDGKLTDLIVTPASRKADVIDISKQ</sequence>
<organism evidence="4 5">
    <name type="scientific">Mucilaginibacter frigoritolerans</name>
    <dbReference type="NCBI Taxonomy" id="652788"/>
    <lineage>
        <taxon>Bacteria</taxon>
        <taxon>Pseudomonadati</taxon>
        <taxon>Bacteroidota</taxon>
        <taxon>Sphingobacteriia</taxon>
        <taxon>Sphingobacteriales</taxon>
        <taxon>Sphingobacteriaceae</taxon>
        <taxon>Mucilaginibacter</taxon>
    </lineage>
</organism>
<dbReference type="Pfam" id="PF22124">
    <property type="entry name" value="Glyco_hydro_95_cat"/>
    <property type="match status" value="1"/>
</dbReference>
<evidence type="ECO:0000313" key="4">
    <source>
        <dbReference type="EMBL" id="TWI94567.1"/>
    </source>
</evidence>
<protein>
    <recommendedName>
        <fullName evidence="6">DUF5703 domain-containing protein</fullName>
    </recommendedName>
</protein>
<dbReference type="InterPro" id="IPR008928">
    <property type="entry name" value="6-hairpin_glycosidase_sf"/>
</dbReference>
<dbReference type="PANTHER" id="PTHR31084:SF0">
    <property type="entry name" value="ALPHA-L-FUCOSIDASE 2"/>
    <property type="match status" value="1"/>
</dbReference>
<name>A0A562TLZ9_9SPHI</name>
<comment type="caution">
    <text evidence="4">The sequence shown here is derived from an EMBL/GenBank/DDBJ whole genome shotgun (WGS) entry which is preliminary data.</text>
</comment>
<feature type="chain" id="PRO_5021804649" description="DUF5703 domain-containing protein" evidence="1">
    <location>
        <begin position="21"/>
        <end position="730"/>
    </location>
</feature>
<feature type="domain" description="DUF5703" evidence="2">
    <location>
        <begin position="206"/>
        <end position="292"/>
    </location>
</feature>
<dbReference type="Pfam" id="PF18961">
    <property type="entry name" value="DUF5703_N"/>
    <property type="match status" value="2"/>
</dbReference>
<dbReference type="InterPro" id="IPR012341">
    <property type="entry name" value="6hp_glycosidase-like_sf"/>
</dbReference>
<dbReference type="Proteomes" id="UP000317010">
    <property type="component" value="Unassembled WGS sequence"/>
</dbReference>
<evidence type="ECO:0000259" key="2">
    <source>
        <dbReference type="Pfam" id="PF18961"/>
    </source>
</evidence>
<gene>
    <name evidence="4" type="ORF">JN11_04677</name>
</gene>
<keyword evidence="5" id="KW-1185">Reference proteome</keyword>
<keyword evidence="1" id="KW-0732">Signal</keyword>
<accession>A0A562TLZ9</accession>
<feature type="signal peptide" evidence="1">
    <location>
        <begin position="1"/>
        <end position="20"/>
    </location>
</feature>
<dbReference type="Gene3D" id="1.50.10.10">
    <property type="match status" value="1"/>
</dbReference>